<name>A0A937UPS1_9ACTN</name>
<keyword evidence="1" id="KW-0808">Transferase</keyword>
<proteinExistence type="predicted"/>
<organism evidence="1 2">
    <name type="scientific">Frankia nepalensis</name>
    <dbReference type="NCBI Taxonomy" id="1836974"/>
    <lineage>
        <taxon>Bacteria</taxon>
        <taxon>Bacillati</taxon>
        <taxon>Actinomycetota</taxon>
        <taxon>Actinomycetes</taxon>
        <taxon>Frankiales</taxon>
        <taxon>Frankiaceae</taxon>
        <taxon>Frankia</taxon>
    </lineage>
</organism>
<dbReference type="Proteomes" id="UP000604475">
    <property type="component" value="Unassembled WGS sequence"/>
</dbReference>
<dbReference type="GO" id="GO:0008168">
    <property type="term" value="F:methyltransferase activity"/>
    <property type="evidence" value="ECO:0007669"/>
    <property type="project" value="UniProtKB-KW"/>
</dbReference>
<dbReference type="Pfam" id="PF04672">
    <property type="entry name" value="Methyltransf_19"/>
    <property type="match status" value="1"/>
</dbReference>
<dbReference type="GO" id="GO:0032259">
    <property type="term" value="P:methylation"/>
    <property type="evidence" value="ECO:0007669"/>
    <property type="project" value="UniProtKB-KW"/>
</dbReference>
<dbReference type="InterPro" id="IPR006764">
    <property type="entry name" value="SAM_dep_MeTrfase_SAV2177_type"/>
</dbReference>
<keyword evidence="1" id="KW-0489">Methyltransferase</keyword>
<dbReference type="RefSeq" id="WP_203002983.1">
    <property type="nucleotide sequence ID" value="NZ_JADWYU010000086.1"/>
</dbReference>
<evidence type="ECO:0000313" key="1">
    <source>
        <dbReference type="EMBL" id="MBL7631154.1"/>
    </source>
</evidence>
<comment type="caution">
    <text evidence="1">The sequence shown here is derived from an EMBL/GenBank/DDBJ whole genome shotgun (WGS) entry which is preliminary data.</text>
</comment>
<evidence type="ECO:0000313" key="2">
    <source>
        <dbReference type="Proteomes" id="UP000604475"/>
    </source>
</evidence>
<dbReference type="EMBL" id="JAEACQ010000261">
    <property type="protein sequence ID" value="MBL7631154.1"/>
    <property type="molecule type" value="Genomic_DNA"/>
</dbReference>
<reference evidence="1" key="1">
    <citation type="submission" date="2020-12" db="EMBL/GenBank/DDBJ databases">
        <title>Genomic characterization of non-nitrogen-fixing Frankia strains.</title>
        <authorList>
            <person name="Carlos-Shanley C."/>
            <person name="Guerra T."/>
            <person name="Hahn D."/>
        </authorList>
    </citation>
    <scope>NUCLEOTIDE SEQUENCE</scope>
    <source>
        <strain evidence="1">CN6</strain>
    </source>
</reference>
<gene>
    <name evidence="1" type="ORF">I7412_29150</name>
</gene>
<dbReference type="CDD" id="cd02440">
    <property type="entry name" value="AdoMet_MTases"/>
    <property type="match status" value="1"/>
</dbReference>
<dbReference type="SUPFAM" id="SSF53335">
    <property type="entry name" value="S-adenosyl-L-methionine-dependent methyltransferases"/>
    <property type="match status" value="1"/>
</dbReference>
<protein>
    <submittedName>
        <fullName evidence="1">SAM-dependent methyltransferase</fullName>
    </submittedName>
</protein>
<dbReference type="Gene3D" id="3.40.50.150">
    <property type="entry name" value="Vaccinia Virus protein VP39"/>
    <property type="match status" value="1"/>
</dbReference>
<dbReference type="AlphaFoldDB" id="A0A937UPS1"/>
<sequence length="265" mass="28484">MPDDEQSPAGLDTHLPHPARIYDYFLGGKNNFAVDRALAEQMLAMDPTMPRTAHANRAFLRRSVSFLAGEAGVRQFLDIGTGLPASDNTHEVAQRLAPDSRIVYVDNDPLVLVHARALLTSVRAGATAYLQADLRDPEKILHGAADTLDLSRPVAVLLHGVLHFLLDTDDPGQIIRTLVDAVPAGSYLSLSHMAADISPTTTRSMDEASTSSPVPIACRTNDEVARLLAGLEPVEPGLVTVSRWRPDPGADTALVPIWAAVARKP</sequence>
<keyword evidence="2" id="KW-1185">Reference proteome</keyword>
<dbReference type="PIRSF" id="PIRSF017393">
    <property type="entry name" value="MTase_SAV2177"/>
    <property type="match status" value="1"/>
</dbReference>
<accession>A0A937UPS1</accession>
<dbReference type="InterPro" id="IPR029063">
    <property type="entry name" value="SAM-dependent_MTases_sf"/>
</dbReference>